<feature type="domain" description="Ubiquitin-like" evidence="1">
    <location>
        <begin position="78"/>
        <end position="151"/>
    </location>
</feature>
<dbReference type="AlphaFoldDB" id="A0A8D8B0J2"/>
<evidence type="ECO:0000259" key="1">
    <source>
        <dbReference type="PROSITE" id="PS50053"/>
    </source>
</evidence>
<accession>A0A8D8B0J2</accession>
<reference evidence="2" key="1">
    <citation type="submission" date="2021-05" db="EMBL/GenBank/DDBJ databases">
        <authorList>
            <person name="Alioto T."/>
            <person name="Alioto T."/>
            <person name="Gomez Garrido J."/>
        </authorList>
    </citation>
    <scope>NUCLEOTIDE SEQUENCE</scope>
</reference>
<protein>
    <submittedName>
        <fullName evidence="2">Polyubiquitin</fullName>
    </submittedName>
</protein>
<dbReference type="SUPFAM" id="SSF54236">
    <property type="entry name" value="Ubiquitin-like"/>
    <property type="match status" value="2"/>
</dbReference>
<proteinExistence type="predicted"/>
<dbReference type="PANTHER" id="PTHR10666">
    <property type="entry name" value="UBIQUITIN"/>
    <property type="match status" value="1"/>
</dbReference>
<dbReference type="PROSITE" id="PS50053">
    <property type="entry name" value="UBIQUITIN_2"/>
    <property type="match status" value="2"/>
</dbReference>
<dbReference type="PRINTS" id="PR00348">
    <property type="entry name" value="UBIQUITIN"/>
</dbReference>
<dbReference type="InterPro" id="IPR029071">
    <property type="entry name" value="Ubiquitin-like_domsf"/>
</dbReference>
<feature type="domain" description="Ubiquitin-like" evidence="1">
    <location>
        <begin position="1"/>
        <end position="72"/>
    </location>
</feature>
<dbReference type="Gene3D" id="3.10.20.90">
    <property type="entry name" value="Phosphatidylinositol 3-kinase Catalytic Subunit, Chain A, domain 1"/>
    <property type="match status" value="2"/>
</dbReference>
<dbReference type="InterPro" id="IPR000626">
    <property type="entry name" value="Ubiquitin-like_dom"/>
</dbReference>
<sequence length="165" mass="18291">MQIIVEPQTGKPFTLEVDPSETIENVKAMIQSKIGYPSDQQRLIFAGNLLEDGHTLSDCNIQNECTVRAVTKINFNVIFVKTLTGKNIALDFEPSVTLKEIKEKLQGIEGIPTVQQRLIFRGKQLEDGRPLSHYHVDNLSTLYLVLRLGGGPGPCTVCSSKLPKN</sequence>
<dbReference type="InterPro" id="IPR019956">
    <property type="entry name" value="Ubiquitin_dom"/>
</dbReference>
<dbReference type="FunFam" id="3.10.20.90:FF:000211">
    <property type="entry name" value="Polyubiquitin 9"/>
    <property type="match status" value="1"/>
</dbReference>
<dbReference type="InterPro" id="IPR050158">
    <property type="entry name" value="Ubiquitin_ubiquitin-like"/>
</dbReference>
<evidence type="ECO:0000313" key="2">
    <source>
        <dbReference type="EMBL" id="CAG6466637.1"/>
    </source>
</evidence>
<dbReference type="Pfam" id="PF00240">
    <property type="entry name" value="ubiquitin"/>
    <property type="match status" value="2"/>
</dbReference>
<dbReference type="EMBL" id="HBUE01056514">
    <property type="protein sequence ID" value="CAG6466637.1"/>
    <property type="molecule type" value="Transcribed_RNA"/>
</dbReference>
<name>A0A8D8B0J2_CULPI</name>
<organism evidence="2">
    <name type="scientific">Culex pipiens</name>
    <name type="common">House mosquito</name>
    <dbReference type="NCBI Taxonomy" id="7175"/>
    <lineage>
        <taxon>Eukaryota</taxon>
        <taxon>Metazoa</taxon>
        <taxon>Ecdysozoa</taxon>
        <taxon>Arthropoda</taxon>
        <taxon>Hexapoda</taxon>
        <taxon>Insecta</taxon>
        <taxon>Pterygota</taxon>
        <taxon>Neoptera</taxon>
        <taxon>Endopterygota</taxon>
        <taxon>Diptera</taxon>
        <taxon>Nematocera</taxon>
        <taxon>Culicoidea</taxon>
        <taxon>Culicidae</taxon>
        <taxon>Culicinae</taxon>
        <taxon>Culicini</taxon>
        <taxon>Culex</taxon>
        <taxon>Culex</taxon>
    </lineage>
</organism>
<dbReference type="FunFam" id="3.10.20.90:FF:000160">
    <property type="entry name" value="Polyubiquitin-C"/>
    <property type="match status" value="1"/>
</dbReference>
<dbReference type="SMART" id="SM00213">
    <property type="entry name" value="UBQ"/>
    <property type="match status" value="2"/>
</dbReference>